<keyword evidence="3" id="KW-1185">Reference proteome</keyword>
<gene>
    <name evidence="2" type="ORF">NW755_008888</name>
</gene>
<sequence length="99" mass="11648">MRAELRCIEEKRGGMMHRDDEWNGTERGGRRNTRRAETTWRKRNEAGPEKENEKDLTMEHVSHGARGNRMLGKQDGTTRSHKQAGIWTWAQTTELDYTY</sequence>
<evidence type="ECO:0000313" key="3">
    <source>
        <dbReference type="Proteomes" id="UP001152087"/>
    </source>
</evidence>
<dbReference type="EMBL" id="JAOQAV010000025">
    <property type="protein sequence ID" value="KAJ4184974.1"/>
    <property type="molecule type" value="Genomic_DNA"/>
</dbReference>
<proteinExistence type="predicted"/>
<feature type="region of interest" description="Disordered" evidence="1">
    <location>
        <begin position="16"/>
        <end position="83"/>
    </location>
</feature>
<reference evidence="2" key="1">
    <citation type="submission" date="2022-09" db="EMBL/GenBank/DDBJ databases">
        <title>Fusarium specimens isolated from Avocado Roots.</title>
        <authorList>
            <person name="Stajich J."/>
            <person name="Roper C."/>
            <person name="Heimlech-Rivalta G."/>
        </authorList>
    </citation>
    <scope>NUCLEOTIDE SEQUENCE</scope>
    <source>
        <strain evidence="2">A02</strain>
    </source>
</reference>
<dbReference type="Proteomes" id="UP001152087">
    <property type="component" value="Unassembled WGS sequence"/>
</dbReference>
<accession>A0A9W8V0C6</accession>
<comment type="caution">
    <text evidence="2">The sequence shown here is derived from an EMBL/GenBank/DDBJ whole genome shotgun (WGS) entry which is preliminary data.</text>
</comment>
<evidence type="ECO:0000256" key="1">
    <source>
        <dbReference type="SAM" id="MobiDB-lite"/>
    </source>
</evidence>
<dbReference type="AlphaFoldDB" id="A0A9W8V0C6"/>
<protein>
    <submittedName>
        <fullName evidence="2">Uncharacterized protein</fullName>
    </submittedName>
</protein>
<organism evidence="2 3">
    <name type="scientific">Fusarium falciforme</name>
    <dbReference type="NCBI Taxonomy" id="195108"/>
    <lineage>
        <taxon>Eukaryota</taxon>
        <taxon>Fungi</taxon>
        <taxon>Dikarya</taxon>
        <taxon>Ascomycota</taxon>
        <taxon>Pezizomycotina</taxon>
        <taxon>Sordariomycetes</taxon>
        <taxon>Hypocreomycetidae</taxon>
        <taxon>Hypocreales</taxon>
        <taxon>Nectriaceae</taxon>
        <taxon>Fusarium</taxon>
        <taxon>Fusarium solani species complex</taxon>
    </lineage>
</organism>
<name>A0A9W8V0C6_9HYPO</name>
<evidence type="ECO:0000313" key="2">
    <source>
        <dbReference type="EMBL" id="KAJ4184974.1"/>
    </source>
</evidence>
<feature type="compositionally biased region" description="Basic and acidic residues" evidence="1">
    <location>
        <begin position="34"/>
        <end position="62"/>
    </location>
</feature>